<feature type="region of interest" description="Disordered" evidence="1">
    <location>
        <begin position="777"/>
        <end position="796"/>
    </location>
</feature>
<evidence type="ECO:0000313" key="3">
    <source>
        <dbReference type="EMBL" id="HIT94702.1"/>
    </source>
</evidence>
<feature type="transmembrane region" description="Helical" evidence="2">
    <location>
        <begin position="710"/>
        <end position="731"/>
    </location>
</feature>
<protein>
    <submittedName>
        <fullName evidence="3">YfhO family protein</fullName>
    </submittedName>
</protein>
<comment type="caution">
    <text evidence="3">The sequence shown here is derived from an EMBL/GenBank/DDBJ whole genome shotgun (WGS) entry which is preliminary data.</text>
</comment>
<evidence type="ECO:0000256" key="1">
    <source>
        <dbReference type="SAM" id="MobiDB-lite"/>
    </source>
</evidence>
<feature type="transmembrane region" description="Helical" evidence="2">
    <location>
        <begin position="97"/>
        <end position="116"/>
    </location>
</feature>
<dbReference type="AlphaFoldDB" id="A0A9D1H7Y8"/>
<organism evidence="3 4">
    <name type="scientific">Candidatus Faecivivens stercoripullorum</name>
    <dbReference type="NCBI Taxonomy" id="2840805"/>
    <lineage>
        <taxon>Bacteria</taxon>
        <taxon>Bacillati</taxon>
        <taxon>Bacillota</taxon>
        <taxon>Clostridia</taxon>
        <taxon>Eubacteriales</taxon>
        <taxon>Oscillospiraceae</taxon>
        <taxon>Oscillospiraceae incertae sedis</taxon>
        <taxon>Candidatus Faecivivens</taxon>
    </lineage>
</organism>
<evidence type="ECO:0000256" key="2">
    <source>
        <dbReference type="SAM" id="Phobius"/>
    </source>
</evidence>
<feature type="transmembrane region" description="Helical" evidence="2">
    <location>
        <begin position="65"/>
        <end position="85"/>
    </location>
</feature>
<dbReference type="Pfam" id="PF09586">
    <property type="entry name" value="YfhO"/>
    <property type="match status" value="2"/>
</dbReference>
<feature type="transmembrane region" description="Helical" evidence="2">
    <location>
        <begin position="159"/>
        <end position="177"/>
    </location>
</feature>
<name>A0A9D1H7Y8_9FIRM</name>
<reference evidence="3" key="1">
    <citation type="submission" date="2020-10" db="EMBL/GenBank/DDBJ databases">
        <authorList>
            <person name="Gilroy R."/>
        </authorList>
    </citation>
    <scope>NUCLEOTIDE SEQUENCE</scope>
    <source>
        <strain evidence="3">ChiBcec7-5410</strain>
    </source>
</reference>
<feature type="transmembrane region" description="Helical" evidence="2">
    <location>
        <begin position="40"/>
        <end position="58"/>
    </location>
</feature>
<accession>A0A9D1H7Y8</accession>
<keyword evidence="2" id="KW-1133">Transmembrane helix</keyword>
<feature type="transmembrane region" description="Helical" evidence="2">
    <location>
        <begin position="321"/>
        <end position="339"/>
    </location>
</feature>
<feature type="transmembrane region" description="Helical" evidence="2">
    <location>
        <begin position="296"/>
        <end position="315"/>
    </location>
</feature>
<proteinExistence type="predicted"/>
<dbReference type="PANTHER" id="PTHR38454">
    <property type="entry name" value="INTEGRAL MEMBRANE PROTEIN-RELATED"/>
    <property type="match status" value="1"/>
</dbReference>
<dbReference type="InterPro" id="IPR018580">
    <property type="entry name" value="Uncharacterised_YfhO"/>
</dbReference>
<feature type="transmembrane region" description="Helical" evidence="2">
    <location>
        <begin position="265"/>
        <end position="284"/>
    </location>
</feature>
<feature type="transmembrane region" description="Helical" evidence="2">
    <location>
        <begin position="351"/>
        <end position="368"/>
    </location>
</feature>
<feature type="transmembrane region" description="Helical" evidence="2">
    <location>
        <begin position="189"/>
        <end position="215"/>
    </location>
</feature>
<reference evidence="3" key="2">
    <citation type="journal article" date="2021" name="PeerJ">
        <title>Extensive microbial diversity within the chicken gut microbiome revealed by metagenomics and culture.</title>
        <authorList>
            <person name="Gilroy R."/>
            <person name="Ravi A."/>
            <person name="Getino M."/>
            <person name="Pursley I."/>
            <person name="Horton D.L."/>
            <person name="Alikhan N.F."/>
            <person name="Baker D."/>
            <person name="Gharbi K."/>
            <person name="Hall N."/>
            <person name="Watson M."/>
            <person name="Adriaenssens E.M."/>
            <person name="Foster-Nyarko E."/>
            <person name="Jarju S."/>
            <person name="Secka A."/>
            <person name="Antonio M."/>
            <person name="Oren A."/>
            <person name="Chaudhuri R.R."/>
            <person name="La Ragione R."/>
            <person name="Hildebrand F."/>
            <person name="Pallen M.J."/>
        </authorList>
    </citation>
    <scope>NUCLEOTIDE SEQUENCE</scope>
    <source>
        <strain evidence="3">ChiBcec7-5410</strain>
    </source>
</reference>
<sequence>MFVYYGDYNVQQIPFYQMCHDMIRSGEIGWNWYTDLGSNFIGSYAFYLLGSPFFWLTIPFPSDVVPYLLAPLMILKLAVAAVTSFGYLKRFVKNPGYAMLGGLMYAFSGYSIYNIFFNHFHEVIAFFPLLLIAMEEFFVEERRGTFALAVGLLAVVNYYFFFGEVIFAVLYFVVCAFTRKEYRVTVKKFLLLGLESVIGLLMAMCLLFPAIQMVLSNPRLDNWLLGWSGLFYGNEQRYGLILSSLFFPPDVPAYPNMFPDSNAKWSSVSLFLPMFSTVGVIAWFKLHPKSWLKKLLMISLFIALVPILNSAFSMFNSAYYARWFYMPLLLMAAATVQALEQADAEALGSGIRWTLFGVLCFSVVAIFPKSGEDGEIVFGQLIEYPERFVAYLAIVLAGLLMVSLLIKMPKRKFIRPAAGCLSLLICTTSIVMLAIGKGNATTVHRVIDMGLNGSFETIAAENDDVYRIDMYNSGDTRCMDNFPMYWQIPTIQSFHSVVSGSIFTFYDLLGIDRNVASRPDISYSGLRILTSCKYLLTYVEEEKYEDIPGHTYLTTENDLDIYTNDNYVPMGFAYSFYLTDEDIEEAGDDVDCLLLNGVYLTDEQIEKYDDILFPLPDALPIPTTEEQLSQAAARLRANSCDSFVRDKTGFTASFTAEADRLVFFSVPWDSGWSATVNGEPVEIENVSGGMMAVRVPAGTSEIRFNYRTPGLMAGCLMTLGAFILWGIYLLLIRRFIPRSALLFARRNRHGALSCKIDEIPLEGAYIRTILSEADHLRSRPRHLHRKTETPPEDDTT</sequence>
<dbReference type="PANTHER" id="PTHR38454:SF1">
    <property type="entry name" value="INTEGRAL MEMBRANE PROTEIN"/>
    <property type="match status" value="1"/>
</dbReference>
<gene>
    <name evidence="3" type="ORF">IAC43_05920</name>
</gene>
<feature type="transmembrane region" description="Helical" evidence="2">
    <location>
        <begin position="388"/>
        <end position="406"/>
    </location>
</feature>
<keyword evidence="2" id="KW-0812">Transmembrane</keyword>
<dbReference type="EMBL" id="DVLW01000163">
    <property type="protein sequence ID" value="HIT94702.1"/>
    <property type="molecule type" value="Genomic_DNA"/>
</dbReference>
<feature type="transmembrane region" description="Helical" evidence="2">
    <location>
        <begin position="413"/>
        <end position="435"/>
    </location>
</feature>
<evidence type="ECO:0000313" key="4">
    <source>
        <dbReference type="Proteomes" id="UP000824160"/>
    </source>
</evidence>
<keyword evidence="2" id="KW-0472">Membrane</keyword>
<dbReference type="Proteomes" id="UP000824160">
    <property type="component" value="Unassembled WGS sequence"/>
</dbReference>